<gene>
    <name evidence="15" type="ORF">AMD00_08170</name>
</gene>
<keyword evidence="4" id="KW-0808">Transferase</keyword>
<dbReference type="GeneID" id="301136079"/>
<dbReference type="CDD" id="cd06225">
    <property type="entry name" value="HAMP"/>
    <property type="match status" value="1"/>
</dbReference>
<dbReference type="AlphaFoldDB" id="A0A0M0LMX9"/>
<accession>A0A0M0LMX9</accession>
<evidence type="ECO:0000256" key="11">
    <source>
        <dbReference type="ARBA" id="ARBA00023136"/>
    </source>
</evidence>
<reference evidence="16" key="1">
    <citation type="submission" date="2015-08" db="EMBL/GenBank/DDBJ databases">
        <title>Fjat-10028 dsm 16317.</title>
        <authorList>
            <person name="Liu B."/>
            <person name="Wang J."/>
            <person name="Zhu Y."/>
            <person name="Liu G."/>
            <person name="Chen Q."/>
            <person name="Chen Z."/>
            <person name="Lan J."/>
            <person name="Che J."/>
            <person name="Ge C."/>
            <person name="Shi H."/>
            <person name="Pan Z."/>
            <person name="Liu X."/>
        </authorList>
    </citation>
    <scope>NUCLEOTIDE SEQUENCE [LARGE SCALE GENOMIC DNA]</scope>
    <source>
        <strain evidence="16">DSM 16317</strain>
    </source>
</reference>
<keyword evidence="3" id="KW-0597">Phosphoprotein</keyword>
<feature type="transmembrane region" description="Helical" evidence="13">
    <location>
        <begin position="18"/>
        <end position="37"/>
    </location>
</feature>
<dbReference type="RefSeq" id="WP_053416529.1">
    <property type="nucleotide sequence ID" value="NZ_LILB01000001.1"/>
</dbReference>
<evidence type="ECO:0000256" key="8">
    <source>
        <dbReference type="ARBA" id="ARBA00022840"/>
    </source>
</evidence>
<keyword evidence="9 13" id="KW-1133">Transmembrane helix</keyword>
<name>A0A0M0LMX9_9BACL</name>
<dbReference type="InterPro" id="IPR003594">
    <property type="entry name" value="HATPase_dom"/>
</dbReference>
<dbReference type="Gene3D" id="3.30.565.10">
    <property type="entry name" value="Histidine kinase-like ATPase, C-terminal domain"/>
    <property type="match status" value="1"/>
</dbReference>
<evidence type="ECO:0000256" key="5">
    <source>
        <dbReference type="ARBA" id="ARBA00022692"/>
    </source>
</evidence>
<evidence type="ECO:0000256" key="12">
    <source>
        <dbReference type="SAM" id="Coils"/>
    </source>
</evidence>
<dbReference type="GO" id="GO:0005524">
    <property type="term" value="F:ATP binding"/>
    <property type="evidence" value="ECO:0007669"/>
    <property type="project" value="UniProtKB-KW"/>
</dbReference>
<evidence type="ECO:0000256" key="9">
    <source>
        <dbReference type="ARBA" id="ARBA00022989"/>
    </source>
</evidence>
<proteinExistence type="predicted"/>
<sequence>MTFKRRQFKNYTLKTKLLLTYIIITIIPTALLGYVAYSQYVLSVERQVGTYIPRLLNQANNNMERQIEQYFDEMNQINNNKEVMNILRKSTYQNVSNMKQDEHLVENYLASSFMQGSREHVIGVFVSSKDRLFQNSRLSYDSGFSTSQSIGLYGNSYKLIEEESVFFPHETSLFFKERKPFVLLVKQIIDYENRHNLGTVFVALDLAFIEQTIRTVDEQDDAKMWMVDEQGYIIYHSMPSLIGTLDKDKVDYPIANGSFQSDQTLYSSANSVENRWTFMHAIPVRHLTEESDFVRNITIIAFFIIVVLAIGSSIVLAWGVAKPIQRLAGEMKRAEKGDFDIRLKNESNDEVGMLSKAFSKMLREIEELINEKYEIELKQKEAELYALQSQINPHFMYNTLENIAIMVEEDEKTSVVEMVTNLGRMLHYSLGNKDQFVPLCLELQHIQDYLVIQKARFEETLAYSVVAAHTLHDKMTPKFILQPLIENAFEHAYLPGQTLEINVTVTEEDSVMQLVIQDNGKGISSEKLALIKQQLTDNQMFKKDDSFGLSNVNGRLVLHFGNEYHLRIQSEEGIGTKILMRIPILDRGSVHNHDREN</sequence>
<evidence type="ECO:0000313" key="16">
    <source>
        <dbReference type="Proteomes" id="UP000036867"/>
    </source>
</evidence>
<keyword evidence="5 13" id="KW-0812">Transmembrane</keyword>
<evidence type="ECO:0000256" key="1">
    <source>
        <dbReference type="ARBA" id="ARBA00004651"/>
    </source>
</evidence>
<dbReference type="InterPro" id="IPR050640">
    <property type="entry name" value="Bact_2-comp_sensor_kinase"/>
</dbReference>
<dbReference type="GO" id="GO:0005886">
    <property type="term" value="C:plasma membrane"/>
    <property type="evidence" value="ECO:0007669"/>
    <property type="project" value="UniProtKB-SubCell"/>
</dbReference>
<feature type="transmembrane region" description="Helical" evidence="13">
    <location>
        <begin position="299"/>
        <end position="321"/>
    </location>
</feature>
<dbReference type="Pfam" id="PF02518">
    <property type="entry name" value="HATPase_c"/>
    <property type="match status" value="1"/>
</dbReference>
<feature type="coiled-coil region" evidence="12">
    <location>
        <begin position="363"/>
        <end position="390"/>
    </location>
</feature>
<comment type="caution">
    <text evidence="15">The sequence shown here is derived from an EMBL/GenBank/DDBJ whole genome shotgun (WGS) entry which is preliminary data.</text>
</comment>
<dbReference type="PATRIC" id="fig|263475.3.peg.2092"/>
<evidence type="ECO:0000256" key="13">
    <source>
        <dbReference type="SAM" id="Phobius"/>
    </source>
</evidence>
<evidence type="ECO:0000256" key="7">
    <source>
        <dbReference type="ARBA" id="ARBA00022777"/>
    </source>
</evidence>
<evidence type="ECO:0000313" key="15">
    <source>
        <dbReference type="EMBL" id="KOO52361.1"/>
    </source>
</evidence>
<dbReference type="SMART" id="SM00304">
    <property type="entry name" value="HAMP"/>
    <property type="match status" value="1"/>
</dbReference>
<dbReference type="Gene3D" id="3.30.450.20">
    <property type="entry name" value="PAS domain"/>
    <property type="match status" value="1"/>
</dbReference>
<dbReference type="Proteomes" id="UP000036867">
    <property type="component" value="Unassembled WGS sequence"/>
</dbReference>
<keyword evidence="12" id="KW-0175">Coiled coil</keyword>
<protein>
    <recommendedName>
        <fullName evidence="14">HAMP domain-containing protein</fullName>
    </recommendedName>
</protein>
<dbReference type="PROSITE" id="PS50885">
    <property type="entry name" value="HAMP"/>
    <property type="match status" value="1"/>
</dbReference>
<dbReference type="Pfam" id="PF06580">
    <property type="entry name" value="His_kinase"/>
    <property type="match status" value="1"/>
</dbReference>
<dbReference type="OrthoDB" id="9776552at2"/>
<evidence type="ECO:0000259" key="14">
    <source>
        <dbReference type="PROSITE" id="PS50885"/>
    </source>
</evidence>
<evidence type="ECO:0000256" key="3">
    <source>
        <dbReference type="ARBA" id="ARBA00022553"/>
    </source>
</evidence>
<feature type="domain" description="HAMP" evidence="14">
    <location>
        <begin position="318"/>
        <end position="370"/>
    </location>
</feature>
<organism evidence="15 16">
    <name type="scientific">Viridibacillus arvi</name>
    <dbReference type="NCBI Taxonomy" id="263475"/>
    <lineage>
        <taxon>Bacteria</taxon>
        <taxon>Bacillati</taxon>
        <taxon>Bacillota</taxon>
        <taxon>Bacilli</taxon>
        <taxon>Bacillales</taxon>
        <taxon>Caryophanaceae</taxon>
        <taxon>Viridibacillus</taxon>
    </lineage>
</organism>
<dbReference type="PANTHER" id="PTHR34220">
    <property type="entry name" value="SENSOR HISTIDINE KINASE YPDA"/>
    <property type="match status" value="1"/>
</dbReference>
<evidence type="ECO:0000256" key="2">
    <source>
        <dbReference type="ARBA" id="ARBA00022475"/>
    </source>
</evidence>
<dbReference type="InterPro" id="IPR010559">
    <property type="entry name" value="Sig_transdc_His_kin_internal"/>
</dbReference>
<dbReference type="EMBL" id="LILB01000001">
    <property type="protein sequence ID" value="KOO52361.1"/>
    <property type="molecule type" value="Genomic_DNA"/>
</dbReference>
<keyword evidence="16" id="KW-1185">Reference proteome</keyword>
<dbReference type="STRING" id="263475.AMD00_08170"/>
<keyword evidence="6" id="KW-0547">Nucleotide-binding</keyword>
<dbReference type="GO" id="GO:0000155">
    <property type="term" value="F:phosphorelay sensor kinase activity"/>
    <property type="evidence" value="ECO:0007669"/>
    <property type="project" value="InterPro"/>
</dbReference>
<evidence type="ECO:0000256" key="10">
    <source>
        <dbReference type="ARBA" id="ARBA00023012"/>
    </source>
</evidence>
<dbReference type="PANTHER" id="PTHR34220:SF11">
    <property type="entry name" value="SENSOR PROTEIN KINASE HPTS"/>
    <property type="match status" value="1"/>
</dbReference>
<dbReference type="SUPFAM" id="SSF55874">
    <property type="entry name" value="ATPase domain of HSP90 chaperone/DNA topoisomerase II/histidine kinase"/>
    <property type="match status" value="1"/>
</dbReference>
<dbReference type="InterPro" id="IPR036890">
    <property type="entry name" value="HATPase_C_sf"/>
</dbReference>
<comment type="subcellular location">
    <subcellularLocation>
        <location evidence="1">Cell membrane</location>
        <topology evidence="1">Multi-pass membrane protein</topology>
    </subcellularLocation>
</comment>
<keyword evidence="11 13" id="KW-0472">Membrane</keyword>
<keyword evidence="8" id="KW-0067">ATP-binding</keyword>
<keyword evidence="7" id="KW-0418">Kinase</keyword>
<dbReference type="Gene3D" id="1.10.8.500">
    <property type="entry name" value="HAMP domain in histidine kinase"/>
    <property type="match status" value="1"/>
</dbReference>
<keyword evidence="2" id="KW-1003">Cell membrane</keyword>
<evidence type="ECO:0000256" key="6">
    <source>
        <dbReference type="ARBA" id="ARBA00022741"/>
    </source>
</evidence>
<dbReference type="Pfam" id="PF00672">
    <property type="entry name" value="HAMP"/>
    <property type="match status" value="1"/>
</dbReference>
<keyword evidence="10" id="KW-0902">Two-component regulatory system</keyword>
<dbReference type="InterPro" id="IPR003660">
    <property type="entry name" value="HAMP_dom"/>
</dbReference>
<dbReference type="SUPFAM" id="SSF158472">
    <property type="entry name" value="HAMP domain-like"/>
    <property type="match status" value="1"/>
</dbReference>
<evidence type="ECO:0000256" key="4">
    <source>
        <dbReference type="ARBA" id="ARBA00022679"/>
    </source>
</evidence>